<dbReference type="Proteomes" id="UP001149079">
    <property type="component" value="Unassembled WGS sequence"/>
</dbReference>
<dbReference type="AlphaFoldDB" id="A0A9W9L1G5"/>
<dbReference type="EMBL" id="JAPQKL010000005">
    <property type="protein sequence ID" value="KAJ5130622.1"/>
    <property type="molecule type" value="Genomic_DNA"/>
</dbReference>
<feature type="region of interest" description="Disordered" evidence="1">
    <location>
        <begin position="62"/>
        <end position="88"/>
    </location>
</feature>
<keyword evidence="3" id="KW-1185">Reference proteome</keyword>
<accession>A0A9W9L1G5</accession>
<sequence length="175" mass="19563">MQLTDAMKGTQQDHNMINLEGQEPEESPSSPPEDDVAENGAKVYDVLAQAVEAQRVAMRAAAAERISDANQSKPEHTPEASPPIPEAPNHLQLQDEFLESAKAIVSDPILRQKYFPDPFAVRRIRVWAGEDLATHKVKRRVNAALLPWAGVHRPFCSWQDTVSAYMWDLARARLT</sequence>
<evidence type="ECO:0000256" key="1">
    <source>
        <dbReference type="SAM" id="MobiDB-lite"/>
    </source>
</evidence>
<dbReference type="RefSeq" id="XP_056521001.1">
    <property type="nucleotide sequence ID" value="XM_056667405.1"/>
</dbReference>
<feature type="region of interest" description="Disordered" evidence="1">
    <location>
        <begin position="1"/>
        <end position="42"/>
    </location>
</feature>
<comment type="caution">
    <text evidence="2">The sequence shown here is derived from an EMBL/GenBank/DDBJ whole genome shotgun (WGS) entry which is preliminary data.</text>
</comment>
<dbReference type="GeneID" id="81406575"/>
<evidence type="ECO:0000313" key="3">
    <source>
        <dbReference type="Proteomes" id="UP001149079"/>
    </source>
</evidence>
<reference evidence="2" key="1">
    <citation type="submission" date="2022-11" db="EMBL/GenBank/DDBJ databases">
        <authorList>
            <person name="Petersen C."/>
        </authorList>
    </citation>
    <scope>NUCLEOTIDE SEQUENCE</scope>
    <source>
        <strain evidence="2">IBT 22155</strain>
    </source>
</reference>
<feature type="compositionally biased region" description="Polar residues" evidence="1">
    <location>
        <begin position="1"/>
        <end position="15"/>
    </location>
</feature>
<proteinExistence type="predicted"/>
<evidence type="ECO:0000313" key="2">
    <source>
        <dbReference type="EMBL" id="KAJ5130622.1"/>
    </source>
</evidence>
<protein>
    <submittedName>
        <fullName evidence="2">Uncharacterized protein</fullName>
    </submittedName>
</protein>
<reference evidence="2" key="2">
    <citation type="journal article" date="2023" name="IMA Fungus">
        <title>Comparative genomic study of the Penicillium genus elucidates a diverse pangenome and 15 lateral gene transfer events.</title>
        <authorList>
            <person name="Petersen C."/>
            <person name="Sorensen T."/>
            <person name="Nielsen M.R."/>
            <person name="Sondergaard T.E."/>
            <person name="Sorensen J.L."/>
            <person name="Fitzpatrick D.A."/>
            <person name="Frisvad J.C."/>
            <person name="Nielsen K.L."/>
        </authorList>
    </citation>
    <scope>NUCLEOTIDE SEQUENCE</scope>
    <source>
        <strain evidence="2">IBT 22155</strain>
    </source>
</reference>
<organism evidence="2 3">
    <name type="scientific">Penicillium bovifimosum</name>
    <dbReference type="NCBI Taxonomy" id="126998"/>
    <lineage>
        <taxon>Eukaryota</taxon>
        <taxon>Fungi</taxon>
        <taxon>Dikarya</taxon>
        <taxon>Ascomycota</taxon>
        <taxon>Pezizomycotina</taxon>
        <taxon>Eurotiomycetes</taxon>
        <taxon>Eurotiomycetidae</taxon>
        <taxon>Eurotiales</taxon>
        <taxon>Aspergillaceae</taxon>
        <taxon>Penicillium</taxon>
    </lineage>
</organism>
<feature type="compositionally biased region" description="Acidic residues" evidence="1">
    <location>
        <begin position="22"/>
        <end position="37"/>
    </location>
</feature>
<gene>
    <name evidence="2" type="ORF">N7515_006661</name>
</gene>
<dbReference type="OrthoDB" id="4506111at2759"/>
<name>A0A9W9L1G5_9EURO</name>